<dbReference type="InterPro" id="IPR029021">
    <property type="entry name" value="Prot-tyrosine_phosphatase-like"/>
</dbReference>
<dbReference type="AlphaFoldDB" id="A0A7S0X6Z4"/>
<dbReference type="InterPro" id="IPR000340">
    <property type="entry name" value="Dual-sp_phosphatase_cat-dom"/>
</dbReference>
<dbReference type="SUPFAM" id="SSF52799">
    <property type="entry name" value="(Phosphotyrosine protein) phosphatases II"/>
    <property type="match status" value="1"/>
</dbReference>
<dbReference type="Gene3D" id="3.90.190.10">
    <property type="entry name" value="Protein tyrosine phosphatase superfamily"/>
    <property type="match status" value="1"/>
</dbReference>
<dbReference type="Pfam" id="PF00782">
    <property type="entry name" value="DSPc"/>
    <property type="match status" value="1"/>
</dbReference>
<dbReference type="CDD" id="cd14526">
    <property type="entry name" value="DSP_laforin-like"/>
    <property type="match status" value="1"/>
</dbReference>
<name>A0A7S0X6Z4_9CHLO</name>
<feature type="domain" description="Tyrosine specific protein phosphatases" evidence="3">
    <location>
        <begin position="172"/>
        <end position="231"/>
    </location>
</feature>
<keyword evidence="1" id="KW-0378">Hydrolase</keyword>
<dbReference type="GO" id="GO:0005983">
    <property type="term" value="P:starch catabolic process"/>
    <property type="evidence" value="ECO:0007669"/>
    <property type="project" value="TreeGrafter"/>
</dbReference>
<accession>A0A7S0X6Z4</accession>
<evidence type="ECO:0000256" key="1">
    <source>
        <dbReference type="ARBA" id="ARBA00022801"/>
    </source>
</evidence>
<keyword evidence="2" id="KW-0904">Protein phosphatase</keyword>
<dbReference type="GO" id="GO:0004721">
    <property type="term" value="F:phosphoprotein phosphatase activity"/>
    <property type="evidence" value="ECO:0007669"/>
    <property type="project" value="UniProtKB-KW"/>
</dbReference>
<proteinExistence type="predicted"/>
<sequence>MSFAVGAARGAGVLGASNAAASPTHKGGKVFSTAGGHVALNGRGKRSASWSGISRGGARRGVVKVSAADGQDAYNKAMAEYSKTPFEYRHDLGLYYHTILPNLLVGTQPVSTADIDRLHDVEGVTCMFDTQMDKDKEHWGVDAGALKHQMDQRGVEHWRHPFLDFNADSLREGLPHAVAAMDKALRNGHVVYCHCTAGMGRSPGVAIAYLFWCHQFETLDDAYDYLTSRRPCGPKKEAIRGATLDMLAAHGDALPSELVAAGEEGNPRGTTLTVEERWKIVSKLRIAMGDDPEACLQSPTGAVNNR</sequence>
<dbReference type="GO" id="GO:0009507">
    <property type="term" value="C:chloroplast"/>
    <property type="evidence" value="ECO:0007669"/>
    <property type="project" value="TreeGrafter"/>
</dbReference>
<protein>
    <recommendedName>
        <fullName evidence="3">Tyrosine specific protein phosphatases domain-containing protein</fullName>
    </recommendedName>
</protein>
<dbReference type="GO" id="GO:0019203">
    <property type="term" value="F:carbohydrate phosphatase activity"/>
    <property type="evidence" value="ECO:0007669"/>
    <property type="project" value="InterPro"/>
</dbReference>
<dbReference type="GO" id="GO:2001070">
    <property type="term" value="F:starch binding"/>
    <property type="evidence" value="ECO:0007669"/>
    <property type="project" value="TreeGrafter"/>
</dbReference>
<dbReference type="EMBL" id="HBFC01013926">
    <property type="protein sequence ID" value="CAD8705477.1"/>
    <property type="molecule type" value="Transcribed_RNA"/>
</dbReference>
<organism evidence="4">
    <name type="scientific">Mantoniella antarctica</name>
    <dbReference type="NCBI Taxonomy" id="81844"/>
    <lineage>
        <taxon>Eukaryota</taxon>
        <taxon>Viridiplantae</taxon>
        <taxon>Chlorophyta</taxon>
        <taxon>Mamiellophyceae</taxon>
        <taxon>Mamiellales</taxon>
        <taxon>Mamiellaceae</taxon>
        <taxon>Mantoniella</taxon>
    </lineage>
</organism>
<dbReference type="InterPro" id="IPR045204">
    <property type="entry name" value="DSP_laforin-like"/>
</dbReference>
<reference evidence="4" key="1">
    <citation type="submission" date="2021-01" db="EMBL/GenBank/DDBJ databases">
        <authorList>
            <person name="Corre E."/>
            <person name="Pelletier E."/>
            <person name="Niang G."/>
            <person name="Scheremetjew M."/>
            <person name="Finn R."/>
            <person name="Kale V."/>
            <person name="Holt S."/>
            <person name="Cochrane G."/>
            <person name="Meng A."/>
            <person name="Brown T."/>
            <person name="Cohen L."/>
        </authorList>
    </citation>
    <scope>NUCLEOTIDE SEQUENCE</scope>
    <source>
        <strain evidence="4">SL-175</strain>
    </source>
</reference>
<evidence type="ECO:0000259" key="3">
    <source>
        <dbReference type="PROSITE" id="PS50056"/>
    </source>
</evidence>
<dbReference type="InterPro" id="IPR052832">
    <property type="entry name" value="Starch-Glucan_Phosphatase"/>
</dbReference>
<evidence type="ECO:0000313" key="4">
    <source>
        <dbReference type="EMBL" id="CAD8705477.1"/>
    </source>
</evidence>
<dbReference type="InterPro" id="IPR000387">
    <property type="entry name" value="Tyr_Pase_dom"/>
</dbReference>
<gene>
    <name evidence="4" type="ORF">MANT1106_LOCUS8160</name>
</gene>
<dbReference type="PANTHER" id="PTHR46642:SF2">
    <property type="entry name" value="PHOSPHOGLUCAN PHOSPHATASE LSF2, CHLOROPLASTIC"/>
    <property type="match status" value="1"/>
</dbReference>
<dbReference type="PROSITE" id="PS50056">
    <property type="entry name" value="TYR_PHOSPHATASE_2"/>
    <property type="match status" value="1"/>
</dbReference>
<evidence type="ECO:0000256" key="2">
    <source>
        <dbReference type="ARBA" id="ARBA00022912"/>
    </source>
</evidence>
<dbReference type="PANTHER" id="PTHR46642">
    <property type="entry name" value="DUAL SPECIFICITY PHOSPHATASE, SUBGROUP, CATALYTIC DOMAIN"/>
    <property type="match status" value="1"/>
</dbReference>